<dbReference type="Gene3D" id="3.40.630.10">
    <property type="entry name" value="Zn peptidases"/>
    <property type="match status" value="1"/>
</dbReference>
<keyword evidence="6" id="KW-1185">Reference proteome</keyword>
<dbReference type="RefSeq" id="WP_093261544.1">
    <property type="nucleotide sequence ID" value="NZ_FNOK01000003.1"/>
</dbReference>
<gene>
    <name evidence="5" type="ORF">SAMN05216215_1003230</name>
</gene>
<dbReference type="PANTHER" id="PTHR43808">
    <property type="entry name" value="ACETYLORNITHINE DEACETYLASE"/>
    <property type="match status" value="1"/>
</dbReference>
<evidence type="ECO:0000313" key="6">
    <source>
        <dbReference type="Proteomes" id="UP000199529"/>
    </source>
</evidence>
<dbReference type="InterPro" id="IPR011650">
    <property type="entry name" value="Peptidase_M20_dimer"/>
</dbReference>
<evidence type="ECO:0000259" key="4">
    <source>
        <dbReference type="Pfam" id="PF07687"/>
    </source>
</evidence>
<keyword evidence="2" id="KW-0378">Hydrolase</keyword>
<dbReference type="GO" id="GO:0004180">
    <property type="term" value="F:carboxypeptidase activity"/>
    <property type="evidence" value="ECO:0007669"/>
    <property type="project" value="UniProtKB-KW"/>
</dbReference>
<dbReference type="PANTHER" id="PTHR43808:SF9">
    <property type="entry name" value="BLL0789 PROTEIN"/>
    <property type="match status" value="1"/>
</dbReference>
<dbReference type="InterPro" id="IPR036264">
    <property type="entry name" value="Bact_exopeptidase_dim_dom"/>
</dbReference>
<dbReference type="OrthoDB" id="9783294at2"/>
<dbReference type="Pfam" id="PF01546">
    <property type="entry name" value="Peptidase_M20"/>
    <property type="match status" value="1"/>
</dbReference>
<dbReference type="Proteomes" id="UP000199529">
    <property type="component" value="Unassembled WGS sequence"/>
</dbReference>
<evidence type="ECO:0000256" key="1">
    <source>
        <dbReference type="ARBA" id="ARBA00022723"/>
    </source>
</evidence>
<keyword evidence="5" id="KW-0645">Protease</keyword>
<dbReference type="SUPFAM" id="SSF53187">
    <property type="entry name" value="Zn-dependent exopeptidases"/>
    <property type="match status" value="1"/>
</dbReference>
<accession>A0A1H2TUV8</accession>
<reference evidence="6" key="1">
    <citation type="submission" date="2016-10" db="EMBL/GenBank/DDBJ databases">
        <authorList>
            <person name="Varghese N."/>
            <person name="Submissions S."/>
        </authorList>
    </citation>
    <scope>NUCLEOTIDE SEQUENCE [LARGE SCALE GENOMIC DNA]</scope>
    <source>
        <strain evidence="6">CGMCC 4.3530</strain>
    </source>
</reference>
<keyword evidence="5" id="KW-0121">Carboxypeptidase</keyword>
<dbReference type="Gene3D" id="3.30.70.360">
    <property type="match status" value="1"/>
</dbReference>
<feature type="domain" description="Peptidase M20 dimerisation" evidence="4">
    <location>
        <begin position="185"/>
        <end position="275"/>
    </location>
</feature>
<name>A0A1H2TUV8_9PSEU</name>
<dbReference type="SUPFAM" id="SSF55031">
    <property type="entry name" value="Bacterial exopeptidase dimerisation domain"/>
    <property type="match status" value="1"/>
</dbReference>
<keyword evidence="1" id="KW-0479">Metal-binding</keyword>
<protein>
    <submittedName>
        <fullName evidence="5">Glutamate carboxypeptidase</fullName>
    </submittedName>
</protein>
<proteinExistence type="predicted"/>
<dbReference type="AlphaFoldDB" id="A0A1H2TUV8"/>
<feature type="active site" evidence="3">
    <location>
        <position position="90"/>
    </location>
</feature>
<dbReference type="InterPro" id="IPR002933">
    <property type="entry name" value="Peptidase_M20"/>
</dbReference>
<sequence>MSSATALTGAAERDLPEVIADLRRLVEHETPSNDKAALDAGLADIADWLAERLGEPTARARHDCGDRGDVLDITFPGTAGGTVLLLCHYDTVWPIGTLAEWPFTAEGDRITAPGCLDMKLGIVHGVWALRLLRELEIPHPAVRFLLTGDEEIGSIASRPHIERACAEATATLVLEPSREGMAKVRRKGLGMFDLAVYGVEAHAGLDPTAGASAIHAIAELVPQITALAAPERGTTINIGAITGGTGRNVVAGRASCEIDIRIQDPAETARIDAGFAALAVADDRIKFDITGDWNRPPMNPNPPSERLFDAARAAAQDIGRDLEGTAVGGVSDANFVSALGKPVLDGLGAVGAGPHSRDEHVIPGESPGQIAMLAGLISRLRDN</sequence>
<dbReference type="Pfam" id="PF07687">
    <property type="entry name" value="M20_dimer"/>
    <property type="match status" value="1"/>
</dbReference>
<dbReference type="GO" id="GO:0046872">
    <property type="term" value="F:metal ion binding"/>
    <property type="evidence" value="ECO:0007669"/>
    <property type="project" value="UniProtKB-KW"/>
</dbReference>
<evidence type="ECO:0000256" key="2">
    <source>
        <dbReference type="ARBA" id="ARBA00022801"/>
    </source>
</evidence>
<dbReference type="EMBL" id="FNOK01000003">
    <property type="protein sequence ID" value="SDW47580.1"/>
    <property type="molecule type" value="Genomic_DNA"/>
</dbReference>
<dbReference type="InterPro" id="IPR017150">
    <property type="entry name" value="Pept_M20_glutamate_carboxypep"/>
</dbReference>
<evidence type="ECO:0000313" key="5">
    <source>
        <dbReference type="EMBL" id="SDW47580.1"/>
    </source>
</evidence>
<dbReference type="InterPro" id="IPR050072">
    <property type="entry name" value="Peptidase_M20A"/>
</dbReference>
<organism evidence="5 6">
    <name type="scientific">Saccharopolyspora shandongensis</name>
    <dbReference type="NCBI Taxonomy" id="418495"/>
    <lineage>
        <taxon>Bacteria</taxon>
        <taxon>Bacillati</taxon>
        <taxon>Actinomycetota</taxon>
        <taxon>Actinomycetes</taxon>
        <taxon>Pseudonocardiales</taxon>
        <taxon>Pseudonocardiaceae</taxon>
        <taxon>Saccharopolyspora</taxon>
    </lineage>
</organism>
<dbReference type="PIRSF" id="PIRSF037238">
    <property type="entry name" value="Carboxypeptidase_G2"/>
    <property type="match status" value="1"/>
</dbReference>
<evidence type="ECO:0000256" key="3">
    <source>
        <dbReference type="PIRSR" id="PIRSR037238-1"/>
    </source>
</evidence>
<dbReference type="STRING" id="418495.SAMN05216215_1003230"/>
<feature type="active site" description="Proton acceptor" evidence="3">
    <location>
        <position position="150"/>
    </location>
</feature>